<organism evidence="1 2">
    <name type="scientific">Brevibacterium daeguense</name>
    <dbReference type="NCBI Taxonomy" id="909936"/>
    <lineage>
        <taxon>Bacteria</taxon>
        <taxon>Bacillati</taxon>
        <taxon>Actinomycetota</taxon>
        <taxon>Actinomycetes</taxon>
        <taxon>Micrococcales</taxon>
        <taxon>Brevibacteriaceae</taxon>
        <taxon>Brevibacterium</taxon>
    </lineage>
</organism>
<dbReference type="EMBL" id="BAABAZ010000005">
    <property type="protein sequence ID" value="GAA4283891.1"/>
    <property type="molecule type" value="Genomic_DNA"/>
</dbReference>
<accession>A0ABP8EJ15</accession>
<keyword evidence="2" id="KW-1185">Reference proteome</keyword>
<evidence type="ECO:0000313" key="2">
    <source>
        <dbReference type="Proteomes" id="UP001501586"/>
    </source>
</evidence>
<protein>
    <submittedName>
        <fullName evidence="1">Uncharacterized protein</fullName>
    </submittedName>
</protein>
<gene>
    <name evidence="1" type="ORF">GCM10022261_14220</name>
</gene>
<proteinExistence type="predicted"/>
<evidence type="ECO:0000313" key="1">
    <source>
        <dbReference type="EMBL" id="GAA4283891.1"/>
    </source>
</evidence>
<comment type="caution">
    <text evidence="1">The sequence shown here is derived from an EMBL/GenBank/DDBJ whole genome shotgun (WGS) entry which is preliminary data.</text>
</comment>
<reference evidence="2" key="1">
    <citation type="journal article" date="2019" name="Int. J. Syst. Evol. Microbiol.">
        <title>The Global Catalogue of Microorganisms (GCM) 10K type strain sequencing project: providing services to taxonomists for standard genome sequencing and annotation.</title>
        <authorList>
            <consortium name="The Broad Institute Genomics Platform"/>
            <consortium name="The Broad Institute Genome Sequencing Center for Infectious Disease"/>
            <person name="Wu L."/>
            <person name="Ma J."/>
        </authorList>
    </citation>
    <scope>NUCLEOTIDE SEQUENCE [LARGE SCALE GENOMIC DNA]</scope>
    <source>
        <strain evidence="2">JCM 17458</strain>
    </source>
</reference>
<sequence>MSVRFRSSTAARPTGISCRVTGSTIRNSSSTPNVRIGTSFLSRSAATADAESLRDARNVIIAPPVMRRNDVDELRAGRPCTAIWVQ</sequence>
<name>A0ABP8EJ15_9MICO</name>
<dbReference type="Proteomes" id="UP001501586">
    <property type="component" value="Unassembled WGS sequence"/>
</dbReference>